<feature type="coiled-coil region" evidence="4">
    <location>
        <begin position="382"/>
        <end position="409"/>
    </location>
</feature>
<keyword evidence="7" id="KW-1185">Reference proteome</keyword>
<dbReference type="GO" id="GO:0003700">
    <property type="term" value="F:DNA-binding transcription factor activity"/>
    <property type="evidence" value="ECO:0007669"/>
    <property type="project" value="InterPro"/>
</dbReference>
<comment type="caution">
    <text evidence="6">The sequence shown here is derived from an EMBL/GenBank/DDBJ whole genome shotgun (WGS) entry which is preliminary data.</text>
</comment>
<keyword evidence="3" id="KW-0539">Nucleus</keyword>
<evidence type="ECO:0000256" key="2">
    <source>
        <dbReference type="ARBA" id="ARBA00023163"/>
    </source>
</evidence>
<dbReference type="OrthoDB" id="551907at2759"/>
<dbReference type="PANTHER" id="PTHR31314:SF164">
    <property type="entry name" value="HTH MYB-TYPE DOMAIN-CONTAINING PROTEIN"/>
    <property type="match status" value="1"/>
</dbReference>
<feature type="domain" description="HTH myb-type" evidence="5">
    <location>
        <begin position="115"/>
        <end position="175"/>
    </location>
</feature>
<proteinExistence type="predicted"/>
<keyword evidence="2" id="KW-0804">Transcription</keyword>
<dbReference type="PANTHER" id="PTHR31314">
    <property type="entry name" value="MYB FAMILY TRANSCRIPTION FACTOR PHL7-LIKE"/>
    <property type="match status" value="1"/>
</dbReference>
<dbReference type="SUPFAM" id="SSF46689">
    <property type="entry name" value="Homeodomain-like"/>
    <property type="match status" value="1"/>
</dbReference>
<dbReference type="InterPro" id="IPR001005">
    <property type="entry name" value="SANT/Myb"/>
</dbReference>
<evidence type="ECO:0000313" key="7">
    <source>
        <dbReference type="Proteomes" id="UP000825935"/>
    </source>
</evidence>
<dbReference type="NCBIfam" id="TIGR01557">
    <property type="entry name" value="myb_SHAQKYF"/>
    <property type="match status" value="1"/>
</dbReference>
<name>A0A8T2TMZ3_CERRI</name>
<gene>
    <name evidence="6" type="ORF">KP509_11G027500</name>
</gene>
<protein>
    <recommendedName>
        <fullName evidence="5">HTH myb-type domain-containing protein</fullName>
    </recommendedName>
</protein>
<sequence length="482" mass="53659">MKSGELPKIRGNELHLMTLSCGEGATWAVDQGSSSSSDLDNVGPEPASVVTITNDIRQQTSVAQRQRTTNYQCDADEQGINDNFPYRNSIISDGAASNATVRVNGQGGGVRQYVRSKMPRLRWTPALHECFVQAVERLGGQERATPKLVLQLMDVKGLTIAHVKSHLQMYRSMKNDEAPFTEGFPAPNKPIGIAAARQRMNFISSTNSILRPHQQHCPRHDAGIEEHNDRIVPTASCSHHTIHLDHPFHSSSQSFFNAVPASSLVQSRPMCHWSPTTAAIEFSSASLFNQHRHLRTAVLPAGSLNPDVRMNRCMECMDILSSNVCQCKEEVKRIQNASTGRAYAEMNTLNILNIYGKRPSAISSKFLDIEDKSLDAFTINVKRRASLSLAQLKEERAKHLEKLSTLQLLPTEFESDKRKRSEDMLSLSLQSSFEDTIEAAKNNRIMLDDEMLGNVEEQFQKPNALIHETSKGVSLDLKISIT</sequence>
<dbReference type="InterPro" id="IPR017930">
    <property type="entry name" value="Myb_dom"/>
</dbReference>
<organism evidence="6 7">
    <name type="scientific">Ceratopteris richardii</name>
    <name type="common">Triangle waterfern</name>
    <dbReference type="NCBI Taxonomy" id="49495"/>
    <lineage>
        <taxon>Eukaryota</taxon>
        <taxon>Viridiplantae</taxon>
        <taxon>Streptophyta</taxon>
        <taxon>Embryophyta</taxon>
        <taxon>Tracheophyta</taxon>
        <taxon>Polypodiopsida</taxon>
        <taxon>Polypodiidae</taxon>
        <taxon>Polypodiales</taxon>
        <taxon>Pteridineae</taxon>
        <taxon>Pteridaceae</taxon>
        <taxon>Parkerioideae</taxon>
        <taxon>Ceratopteris</taxon>
    </lineage>
</organism>
<dbReference type="GO" id="GO:0003677">
    <property type="term" value="F:DNA binding"/>
    <property type="evidence" value="ECO:0007669"/>
    <property type="project" value="InterPro"/>
</dbReference>
<reference evidence="6" key="1">
    <citation type="submission" date="2021-08" db="EMBL/GenBank/DDBJ databases">
        <title>WGS assembly of Ceratopteris richardii.</title>
        <authorList>
            <person name="Marchant D.B."/>
            <person name="Chen G."/>
            <person name="Jenkins J."/>
            <person name="Shu S."/>
            <person name="Leebens-Mack J."/>
            <person name="Grimwood J."/>
            <person name="Schmutz J."/>
            <person name="Soltis P."/>
            <person name="Soltis D."/>
            <person name="Chen Z.-H."/>
        </authorList>
    </citation>
    <scope>NUCLEOTIDE SEQUENCE</scope>
    <source>
        <strain evidence="6">Whitten #5841</strain>
        <tissue evidence="6">Leaf</tissue>
    </source>
</reference>
<dbReference type="EMBL" id="CM035416">
    <property type="protein sequence ID" value="KAH7424841.1"/>
    <property type="molecule type" value="Genomic_DNA"/>
</dbReference>
<dbReference type="Proteomes" id="UP000825935">
    <property type="component" value="Chromosome 11"/>
</dbReference>
<evidence type="ECO:0000256" key="4">
    <source>
        <dbReference type="SAM" id="Coils"/>
    </source>
</evidence>
<dbReference type="FunFam" id="1.10.10.60:FF:000002">
    <property type="entry name" value="Myb family transcription factor"/>
    <property type="match status" value="1"/>
</dbReference>
<evidence type="ECO:0000256" key="1">
    <source>
        <dbReference type="ARBA" id="ARBA00023015"/>
    </source>
</evidence>
<dbReference type="Gene3D" id="1.10.10.60">
    <property type="entry name" value="Homeodomain-like"/>
    <property type="match status" value="1"/>
</dbReference>
<accession>A0A8T2TMZ3</accession>
<dbReference type="AlphaFoldDB" id="A0A8T2TMZ3"/>
<dbReference type="InterPro" id="IPR006447">
    <property type="entry name" value="Myb_dom_plants"/>
</dbReference>
<keyword evidence="4" id="KW-0175">Coiled coil</keyword>
<dbReference type="PROSITE" id="PS51294">
    <property type="entry name" value="HTH_MYB"/>
    <property type="match status" value="1"/>
</dbReference>
<evidence type="ECO:0000256" key="3">
    <source>
        <dbReference type="ARBA" id="ARBA00023242"/>
    </source>
</evidence>
<evidence type="ECO:0000259" key="5">
    <source>
        <dbReference type="PROSITE" id="PS51294"/>
    </source>
</evidence>
<dbReference type="InterPro" id="IPR046955">
    <property type="entry name" value="PHR1-like"/>
</dbReference>
<dbReference type="Pfam" id="PF00249">
    <property type="entry name" value="Myb_DNA-binding"/>
    <property type="match status" value="1"/>
</dbReference>
<dbReference type="InterPro" id="IPR009057">
    <property type="entry name" value="Homeodomain-like_sf"/>
</dbReference>
<evidence type="ECO:0000313" key="6">
    <source>
        <dbReference type="EMBL" id="KAH7424841.1"/>
    </source>
</evidence>
<keyword evidence="1" id="KW-0805">Transcription regulation</keyword>